<accession>A0A8J7YZD0</accession>
<reference evidence="1" key="1">
    <citation type="submission" date="2019-12" db="EMBL/GenBank/DDBJ databases">
        <title>High-Quality draft genome sequences of three cyanobacteria isolated from the limestone walls of the Old Cathedral of Coimbra.</title>
        <authorList>
            <person name="Tiago I."/>
            <person name="Soares F."/>
            <person name="Portugal A."/>
        </authorList>
    </citation>
    <scope>NUCLEOTIDE SEQUENCE</scope>
    <source>
        <strain evidence="1">A</strain>
    </source>
</reference>
<evidence type="ECO:0000313" key="2">
    <source>
        <dbReference type="Proteomes" id="UP000646053"/>
    </source>
</evidence>
<dbReference type="AlphaFoldDB" id="A0A8J7YZD0"/>
<proteinExistence type="predicted"/>
<dbReference type="RefSeq" id="WP_162422887.1">
    <property type="nucleotide sequence ID" value="NZ_WVIE01000008.1"/>
</dbReference>
<evidence type="ECO:0000313" key="1">
    <source>
        <dbReference type="EMBL" id="NDJ17367.1"/>
    </source>
</evidence>
<organism evidence="1 2">
    <name type="scientific">Myxacorys almedinensis A</name>
    <dbReference type="NCBI Taxonomy" id="2690445"/>
    <lineage>
        <taxon>Bacteria</taxon>
        <taxon>Bacillati</taxon>
        <taxon>Cyanobacteriota</taxon>
        <taxon>Cyanophyceae</taxon>
        <taxon>Leptolyngbyales</taxon>
        <taxon>Leptolyngbyaceae</taxon>
        <taxon>Myxacorys</taxon>
        <taxon>Myxacorys almedinensis</taxon>
    </lineage>
</organism>
<name>A0A8J7YZD0_9CYAN</name>
<dbReference type="Proteomes" id="UP000646053">
    <property type="component" value="Unassembled WGS sequence"/>
</dbReference>
<sequence>MNNLVKLLNSFGYNTVLLWGCEYWYWHQKNGRSHRWQAVQHLIEA</sequence>
<protein>
    <submittedName>
        <fullName evidence="1">Uncharacterized protein</fullName>
    </submittedName>
</protein>
<gene>
    <name evidence="1" type="ORF">GS601_08700</name>
</gene>
<keyword evidence="2" id="KW-1185">Reference proteome</keyword>
<dbReference type="EMBL" id="WVIE01000008">
    <property type="protein sequence ID" value="NDJ17367.1"/>
    <property type="molecule type" value="Genomic_DNA"/>
</dbReference>
<comment type="caution">
    <text evidence="1">The sequence shown here is derived from an EMBL/GenBank/DDBJ whole genome shotgun (WGS) entry which is preliminary data.</text>
</comment>